<name>A0A9P7RLA6_9AGAR</name>
<comment type="caution">
    <text evidence="10">The sequence shown here is derived from an EMBL/GenBank/DDBJ whole genome shotgun (WGS) entry which is preliminary data.</text>
</comment>
<evidence type="ECO:0000256" key="2">
    <source>
        <dbReference type="ARBA" id="ARBA00022527"/>
    </source>
</evidence>
<dbReference type="EMBL" id="CM032191">
    <property type="protein sequence ID" value="KAG7085462.1"/>
    <property type="molecule type" value="Genomic_DNA"/>
</dbReference>
<evidence type="ECO:0000256" key="7">
    <source>
        <dbReference type="ARBA" id="ARBA00047899"/>
    </source>
</evidence>
<comment type="catalytic activity">
    <reaction evidence="7">
        <text>L-threonyl-[protein] + ATP = O-phospho-L-threonyl-[protein] + ADP + H(+)</text>
        <dbReference type="Rhea" id="RHEA:46608"/>
        <dbReference type="Rhea" id="RHEA-COMP:11060"/>
        <dbReference type="Rhea" id="RHEA-COMP:11605"/>
        <dbReference type="ChEBI" id="CHEBI:15378"/>
        <dbReference type="ChEBI" id="CHEBI:30013"/>
        <dbReference type="ChEBI" id="CHEBI:30616"/>
        <dbReference type="ChEBI" id="CHEBI:61977"/>
        <dbReference type="ChEBI" id="CHEBI:456216"/>
        <dbReference type="EC" id="2.7.11.1"/>
    </reaction>
</comment>
<evidence type="ECO:0000313" key="10">
    <source>
        <dbReference type="EMBL" id="KAG7085462.1"/>
    </source>
</evidence>
<dbReference type="KEGG" id="more:E1B28_003023"/>
<evidence type="ECO:0000256" key="5">
    <source>
        <dbReference type="ARBA" id="ARBA00022777"/>
    </source>
</evidence>
<keyword evidence="3" id="KW-0808">Transferase</keyword>
<reference evidence="10" key="1">
    <citation type="journal article" date="2021" name="Genome Biol. Evol.">
        <title>The assembled and annotated genome of the fairy-ring fungus Marasmius oreades.</title>
        <authorList>
            <person name="Hiltunen M."/>
            <person name="Ament-Velasquez S.L."/>
            <person name="Johannesson H."/>
        </authorList>
    </citation>
    <scope>NUCLEOTIDE SEQUENCE</scope>
    <source>
        <strain evidence="10">03SP1</strain>
    </source>
</reference>
<dbReference type="SUPFAM" id="SSF56112">
    <property type="entry name" value="Protein kinase-like (PK-like)"/>
    <property type="match status" value="1"/>
</dbReference>
<dbReference type="GO" id="GO:0004674">
    <property type="term" value="F:protein serine/threonine kinase activity"/>
    <property type="evidence" value="ECO:0007669"/>
    <property type="project" value="UniProtKB-KW"/>
</dbReference>
<keyword evidence="6" id="KW-0067">ATP-binding</keyword>
<proteinExistence type="predicted"/>
<evidence type="ECO:0000313" key="11">
    <source>
        <dbReference type="Proteomes" id="UP001049176"/>
    </source>
</evidence>
<dbReference type="Pfam" id="PF01163">
    <property type="entry name" value="RIO1"/>
    <property type="match status" value="1"/>
</dbReference>
<evidence type="ECO:0000256" key="1">
    <source>
        <dbReference type="ARBA" id="ARBA00012513"/>
    </source>
</evidence>
<protein>
    <recommendedName>
        <fullName evidence="1">non-specific serine/threonine protein kinase</fullName>
        <ecNumber evidence="1">2.7.11.1</ecNumber>
    </recommendedName>
</protein>
<comment type="catalytic activity">
    <reaction evidence="8">
        <text>L-seryl-[protein] + ATP = O-phospho-L-seryl-[protein] + ADP + H(+)</text>
        <dbReference type="Rhea" id="RHEA:17989"/>
        <dbReference type="Rhea" id="RHEA-COMP:9863"/>
        <dbReference type="Rhea" id="RHEA-COMP:11604"/>
        <dbReference type="ChEBI" id="CHEBI:15378"/>
        <dbReference type="ChEBI" id="CHEBI:29999"/>
        <dbReference type="ChEBI" id="CHEBI:30616"/>
        <dbReference type="ChEBI" id="CHEBI:83421"/>
        <dbReference type="ChEBI" id="CHEBI:456216"/>
        <dbReference type="EC" id="2.7.11.1"/>
    </reaction>
</comment>
<organism evidence="10 11">
    <name type="scientific">Marasmius oreades</name>
    <name type="common">fairy-ring Marasmius</name>
    <dbReference type="NCBI Taxonomy" id="181124"/>
    <lineage>
        <taxon>Eukaryota</taxon>
        <taxon>Fungi</taxon>
        <taxon>Dikarya</taxon>
        <taxon>Basidiomycota</taxon>
        <taxon>Agaricomycotina</taxon>
        <taxon>Agaricomycetes</taxon>
        <taxon>Agaricomycetidae</taxon>
        <taxon>Agaricales</taxon>
        <taxon>Marasmiineae</taxon>
        <taxon>Marasmiaceae</taxon>
        <taxon>Marasmius</taxon>
    </lineage>
</organism>
<gene>
    <name evidence="10" type="ORF">E1B28_003023</name>
</gene>
<evidence type="ECO:0000256" key="6">
    <source>
        <dbReference type="ARBA" id="ARBA00022840"/>
    </source>
</evidence>
<dbReference type="EC" id="2.7.11.1" evidence="1"/>
<dbReference type="Proteomes" id="UP001049176">
    <property type="component" value="Chromosome 11"/>
</dbReference>
<dbReference type="AlphaFoldDB" id="A0A9P7RLA6"/>
<feature type="domain" description="RIO-type" evidence="9">
    <location>
        <begin position="5"/>
        <end position="40"/>
    </location>
</feature>
<dbReference type="GeneID" id="66072099"/>
<dbReference type="RefSeq" id="XP_043001933.1">
    <property type="nucleotide sequence ID" value="XM_043159979.1"/>
</dbReference>
<keyword evidence="11" id="KW-1185">Reference proteome</keyword>
<dbReference type="InterPro" id="IPR011009">
    <property type="entry name" value="Kinase-like_dom_sf"/>
</dbReference>
<dbReference type="GO" id="GO:0005524">
    <property type="term" value="F:ATP binding"/>
    <property type="evidence" value="ECO:0007669"/>
    <property type="project" value="UniProtKB-KW"/>
</dbReference>
<keyword evidence="2" id="KW-0723">Serine/threonine-protein kinase</keyword>
<evidence type="ECO:0000256" key="8">
    <source>
        <dbReference type="ARBA" id="ARBA00048679"/>
    </source>
</evidence>
<evidence type="ECO:0000256" key="3">
    <source>
        <dbReference type="ARBA" id="ARBA00022679"/>
    </source>
</evidence>
<dbReference type="InterPro" id="IPR018934">
    <property type="entry name" value="RIO_dom"/>
</dbReference>
<accession>A0A9P7RLA6</accession>
<keyword evidence="5" id="KW-0418">Kinase</keyword>
<keyword evidence="4" id="KW-0547">Nucleotide-binding</keyword>
<evidence type="ECO:0000256" key="4">
    <source>
        <dbReference type="ARBA" id="ARBA00022741"/>
    </source>
</evidence>
<dbReference type="OrthoDB" id="3261131at2759"/>
<dbReference type="Gene3D" id="1.10.510.10">
    <property type="entry name" value="Transferase(Phosphotransferase) domain 1"/>
    <property type="match status" value="1"/>
</dbReference>
<evidence type="ECO:0000259" key="9">
    <source>
        <dbReference type="Pfam" id="PF01163"/>
    </source>
</evidence>
<sequence length="89" mass="9996">MCEKLEACARAMHDNGYVHGDLRETNVIGAKGGTVWIIDFDWGGEDGKAEYPYASLNEHLLDKDRKDLVISRAHDERVLQAAIARILRS</sequence>